<dbReference type="SUPFAM" id="SSF55874">
    <property type="entry name" value="ATPase domain of HSP90 chaperone/DNA topoisomerase II/histidine kinase"/>
    <property type="match status" value="1"/>
</dbReference>
<protein>
    <recommendedName>
        <fullName evidence="4">Protein NO VEIN C-terminal domain-containing protein</fullName>
    </recommendedName>
</protein>
<evidence type="ECO:0000313" key="3">
    <source>
        <dbReference type="Proteomes" id="UP000293360"/>
    </source>
</evidence>
<gene>
    <name evidence="2" type="ORF">DL764_000966</name>
</gene>
<feature type="compositionally biased region" description="Low complexity" evidence="1">
    <location>
        <begin position="1445"/>
        <end position="1470"/>
    </location>
</feature>
<accession>A0A4Q4TTU4</accession>
<sequence>MASGNAAERLTRARRFVEKLAEEHGHLGEDVYSTMTAETRRKVEEALLTKDRIIGASVITLAKNLYSKDVRFIFELLQNADDNSYLRARGAGDVPFVSFRICRDRIVVECNEDGFTEVNLRAICNIGKSSKTGAQGYIGEKGIGFKSVFKVAWKVHIQSGDYSFCFKHRRGQSGMGMISPEWETPSEAIIGPLTRMTLFLHGDNEEVDGTAQQSIASQLNQLQPTMLLFLNNLRQISIRFYNDDECAVSSSLLSIDYSGGGTQPVLKKTETGNGATRSTQQKYHVIKTTARGLPKNENREYSADEEERRAYATAPVILAFPLSEDDVPMIEPQEIFAFLPVRRVGFNFLIQSDFVTQANREDVVTTSRRNIKLLDAIADAFATGVRQLCEHPTLRYQWMRYLPELSGYPWDPFWEGLVNKIETAICGEDLIFLRNSLWPVKLDQARRPTRRMVDKYGNPLFEDLPYPRASYISSSYEESDLEILGRFGLKHLRQKELLERVKLDLSRESSRMKSPDTDDDWHSRAARALGLAFGKGQQSRISETRRLDLIPLSGGEWVSSQNGDVFFPETEDGIPIPTDLNLQLVSPEACRVDVRVSLFKCLRVKFASNQEIRTKIIQEYSQLLFDPPFKNSLGHLRFLYLSHTDDHTAATYDDLKLNDINHCWCPIRSRDIYRTDEHPYGFWTLYRASNKHSGLDNVRFLNPSYFEDPPDKPEQHALTWEEWFHEHLGIRRRARLISADGHSVSPECRYVETHLPAKLLGFLKYNWAAESQRIESNPRHVSLLKMLEVPCEGGLEVSIEEAYLPLPTLTSLRSRFIPADEPIQFPFLALDDDLADATQASSWDFLTKLEVGKDPDLHFHLDVLTYMSELICTDERLVEISRVLDLYKSIHGACIASSDTPKDQAHTRDFCQEQVCILIPLSGEEGFDWASPDDCLLDAPASMESKYPVMERYKPALSRYNIGEPTIRQFFSDTLKIPKCKWEDFVVELEHLKNANSRNSDHIRGVYERLKRQRTFGISAEDIQSKFESGALVYYPRGGEGQTWWYKPSQCLWSAPTQLRDKVNLSSQYDDELQDFFVGTIGVRELDAAMIYNELLNIDATATVGHIKDLIWSLNSQLQMEPLDSPPEALLQRCILPVRYAGGEVRLCSIVKDFAIVDRKNLGEIFQDRIETLDVTMTEVRQLQPFIEWSGLGGRYLSRLVKEITLLDSGVRAPISDPIQDIRRKAYELYRIAKHFQSPRIKDEDQALYDLLRSAQTWETDEILSQLIISMDGKPISVQTSSSQVHIEDGASQLKIYVPEEEGSREVCYLTALPRRLVEWAMTDPVTQIQDKINPDMVAATTAILNAKFRSVDRLLDKHGIIEAGFINRGAEEEEAQDMTRSEPSDPSRLTPREPLPLGRERSSSASSTARIMTPTTSRRYSDSDNDERPTRPTPATDLTEFRSRSPSRPASSYSHYSGGDGGSPDPFRSSFERRRSTAIVYRELLSQVVVAARRSRILGSAFNLAGLADALPEGPAAAAAGRVFDEFSLFGVGVYSQIERDKMVGAAGELFVFEILASLTPSLAGFSRENWRSTIRRYATEHPEYADMCSWVGTETSDLEYVDEAGTLTNALLQHGFLTDEYRGRRPRYYIEVKTTPGPCDAPFFMSHAQYEKMKRFSTRDSIYIIFRVFNLYTSQVNVKLYVDPAKLEREGQLVFTADRWTVKPGARLPLS</sequence>
<dbReference type="STRING" id="155417.A0A4Q4TTU4"/>
<dbReference type="Gene3D" id="3.30.565.10">
    <property type="entry name" value="Histidine kinase-like ATPase, C-terminal domain"/>
    <property type="match status" value="1"/>
</dbReference>
<dbReference type="InterPro" id="IPR036890">
    <property type="entry name" value="HATPase_C_sf"/>
</dbReference>
<feature type="compositionally biased region" description="Basic and acidic residues" evidence="1">
    <location>
        <begin position="1420"/>
        <end position="1431"/>
    </location>
</feature>
<evidence type="ECO:0000313" key="2">
    <source>
        <dbReference type="EMBL" id="RYP09924.1"/>
    </source>
</evidence>
<dbReference type="EMBL" id="QJNU01000027">
    <property type="protein sequence ID" value="RYP09924.1"/>
    <property type="molecule type" value="Genomic_DNA"/>
</dbReference>
<dbReference type="OrthoDB" id="1262810at2759"/>
<proteinExistence type="predicted"/>
<dbReference type="PANTHER" id="PTHR32387">
    <property type="entry name" value="WU:FJ29H11"/>
    <property type="match status" value="1"/>
</dbReference>
<dbReference type="InterPro" id="IPR052957">
    <property type="entry name" value="Auxin_embryo_med"/>
</dbReference>
<dbReference type="NCBIfam" id="NF047352">
    <property type="entry name" value="P_loop_sacsin"/>
    <property type="match status" value="1"/>
</dbReference>
<feature type="region of interest" description="Disordered" evidence="1">
    <location>
        <begin position="1372"/>
        <end position="1471"/>
    </location>
</feature>
<name>A0A4Q4TTU4_9PEZI</name>
<comment type="caution">
    <text evidence="2">The sequence shown here is derived from an EMBL/GenBank/DDBJ whole genome shotgun (WGS) entry which is preliminary data.</text>
</comment>
<keyword evidence="3" id="KW-1185">Reference proteome</keyword>
<dbReference type="PANTHER" id="PTHR32387:SF0">
    <property type="entry name" value="PROTEIN NO VEIN"/>
    <property type="match status" value="1"/>
</dbReference>
<evidence type="ECO:0008006" key="4">
    <source>
        <dbReference type="Google" id="ProtNLM"/>
    </source>
</evidence>
<dbReference type="Proteomes" id="UP000293360">
    <property type="component" value="Unassembled WGS sequence"/>
</dbReference>
<organism evidence="2 3">
    <name type="scientific">Monosporascus ibericus</name>
    <dbReference type="NCBI Taxonomy" id="155417"/>
    <lineage>
        <taxon>Eukaryota</taxon>
        <taxon>Fungi</taxon>
        <taxon>Dikarya</taxon>
        <taxon>Ascomycota</taxon>
        <taxon>Pezizomycotina</taxon>
        <taxon>Sordariomycetes</taxon>
        <taxon>Xylariomycetidae</taxon>
        <taxon>Xylariales</taxon>
        <taxon>Xylariales incertae sedis</taxon>
        <taxon>Monosporascus</taxon>
    </lineage>
</organism>
<evidence type="ECO:0000256" key="1">
    <source>
        <dbReference type="SAM" id="MobiDB-lite"/>
    </source>
</evidence>
<feature type="compositionally biased region" description="Polar residues" evidence="1">
    <location>
        <begin position="1409"/>
        <end position="1419"/>
    </location>
</feature>
<reference evidence="2 3" key="1">
    <citation type="submission" date="2018-06" db="EMBL/GenBank/DDBJ databases">
        <title>Complete Genomes of Monosporascus.</title>
        <authorList>
            <person name="Robinson A.J."/>
            <person name="Natvig D.O."/>
        </authorList>
    </citation>
    <scope>NUCLEOTIDE SEQUENCE [LARGE SCALE GENOMIC DNA]</scope>
    <source>
        <strain evidence="2 3">CBS 110550</strain>
    </source>
</reference>